<evidence type="ECO:0000313" key="4">
    <source>
        <dbReference type="Proteomes" id="UP000284644"/>
    </source>
</evidence>
<dbReference type="AlphaFoldDB" id="A0A414I4D3"/>
<evidence type="ECO:0000313" key="1">
    <source>
        <dbReference type="EMBL" id="RGS69753.1"/>
    </source>
</evidence>
<protein>
    <submittedName>
        <fullName evidence="2">Uncharacterized protein</fullName>
    </submittedName>
</protein>
<name>A0A414I4D3_9FIRM</name>
<evidence type="ECO:0000313" key="2">
    <source>
        <dbReference type="EMBL" id="RHE10127.1"/>
    </source>
</evidence>
<dbReference type="EMBL" id="QSJW01000012">
    <property type="protein sequence ID" value="RHE10127.1"/>
    <property type="molecule type" value="Genomic_DNA"/>
</dbReference>
<accession>A0A414I4D3</accession>
<sequence length="340" mass="37681">MLRIGRLLLYKGMSCRFQRKEQAMSELLYNKSKAVEELNKVEGFYPLELARVISNEGQEEQRYLDVKYRKLWFRLVNPTGKIISRIVHFTENMAVVEARIYLDKCDQENNYIANSFSQKFRTTDTQFGDKFLEMAETAAIGRALADAGYGLQFADVGEGNDPMQVDAGIPVNQGTSMQAAMPAQNPAPAMQQTPNQPAGAMPAFQTQAMPGQQMMEQFYQEAQANGNTISRATGSGQMTNPVMSSASGGVAPTMQQIPHQQQMPSKPQSLAPNMPVEELVKWMSYEQAIQVAITGKGKFSGKTMGQVAMESPSSLQWFAEQYHGQNHFIPAAARVILAKA</sequence>
<dbReference type="EMBL" id="QRVV01000067">
    <property type="protein sequence ID" value="RGS69753.1"/>
    <property type="molecule type" value="Genomic_DNA"/>
</dbReference>
<comment type="caution">
    <text evidence="2">The sequence shown here is derived from an EMBL/GenBank/DDBJ whole genome shotgun (WGS) entry which is preliminary data.</text>
</comment>
<dbReference type="Proteomes" id="UP000284242">
    <property type="component" value="Unassembled WGS sequence"/>
</dbReference>
<gene>
    <name evidence="2" type="ORF">DW767_15845</name>
    <name evidence="1" type="ORF">DWX77_14380</name>
</gene>
<evidence type="ECO:0000313" key="3">
    <source>
        <dbReference type="Proteomes" id="UP000284242"/>
    </source>
</evidence>
<reference evidence="3 4" key="1">
    <citation type="submission" date="2018-08" db="EMBL/GenBank/DDBJ databases">
        <title>A genome reference for cultivated species of the human gut microbiota.</title>
        <authorList>
            <person name="Zou Y."/>
            <person name="Xue W."/>
            <person name="Luo G."/>
        </authorList>
    </citation>
    <scope>NUCLEOTIDE SEQUENCE [LARGE SCALE GENOMIC DNA]</scope>
    <source>
        <strain evidence="1 3">AF21-24</strain>
        <strain evidence="2 4">AM29-25AC</strain>
    </source>
</reference>
<organism evidence="2 4">
    <name type="scientific">Blautia obeum</name>
    <dbReference type="NCBI Taxonomy" id="40520"/>
    <lineage>
        <taxon>Bacteria</taxon>
        <taxon>Bacillati</taxon>
        <taxon>Bacillota</taxon>
        <taxon>Clostridia</taxon>
        <taxon>Lachnospirales</taxon>
        <taxon>Lachnospiraceae</taxon>
        <taxon>Blautia</taxon>
    </lineage>
</organism>
<proteinExistence type="predicted"/>
<dbReference type="Proteomes" id="UP000284644">
    <property type="component" value="Unassembled WGS sequence"/>
</dbReference>